<keyword evidence="1" id="KW-0597">Phosphoprotein</keyword>
<dbReference type="PANTHER" id="PTHR34139">
    <property type="entry name" value="UPF0331 PROTEIN MJ0127"/>
    <property type="match status" value="1"/>
</dbReference>
<evidence type="ECO:0000313" key="7">
    <source>
        <dbReference type="Proteomes" id="UP000426027"/>
    </source>
</evidence>
<evidence type="ECO:0000256" key="1">
    <source>
        <dbReference type="ARBA" id="ARBA00022553"/>
    </source>
</evidence>
<dbReference type="GO" id="GO:0004540">
    <property type="term" value="F:RNA nuclease activity"/>
    <property type="evidence" value="ECO:0007669"/>
    <property type="project" value="InterPro"/>
</dbReference>
<gene>
    <name evidence="6" type="ORF">GLV81_06380</name>
</gene>
<evidence type="ECO:0000256" key="3">
    <source>
        <dbReference type="ARBA" id="ARBA00022722"/>
    </source>
</evidence>
<organism evidence="6 7">
    <name type="scientific">Phnomibacter ginsenosidimutans</name>
    <dbReference type="NCBI Taxonomy" id="2676868"/>
    <lineage>
        <taxon>Bacteria</taxon>
        <taxon>Pseudomonadati</taxon>
        <taxon>Bacteroidota</taxon>
        <taxon>Chitinophagia</taxon>
        <taxon>Chitinophagales</taxon>
        <taxon>Chitinophagaceae</taxon>
        <taxon>Phnomibacter</taxon>
    </lineage>
</organism>
<dbReference type="GO" id="GO:0000166">
    <property type="term" value="F:nucleotide binding"/>
    <property type="evidence" value="ECO:0007669"/>
    <property type="project" value="UniProtKB-KW"/>
</dbReference>
<keyword evidence="2" id="KW-1277">Toxin-antitoxin system</keyword>
<reference evidence="6 7" key="1">
    <citation type="submission" date="2019-11" db="EMBL/GenBank/DDBJ databases">
        <authorList>
            <person name="Im W.T."/>
        </authorList>
    </citation>
    <scope>NUCLEOTIDE SEQUENCE [LARGE SCALE GENOMIC DNA]</scope>
    <source>
        <strain evidence="6 7">SB-02</strain>
    </source>
</reference>
<dbReference type="GO" id="GO:0110001">
    <property type="term" value="C:toxin-antitoxin complex"/>
    <property type="evidence" value="ECO:0007669"/>
    <property type="project" value="InterPro"/>
</dbReference>
<evidence type="ECO:0000256" key="5">
    <source>
        <dbReference type="ARBA" id="ARBA00022801"/>
    </source>
</evidence>
<dbReference type="GO" id="GO:0016787">
    <property type="term" value="F:hydrolase activity"/>
    <property type="evidence" value="ECO:0007669"/>
    <property type="project" value="UniProtKB-KW"/>
</dbReference>
<dbReference type="EMBL" id="CP046566">
    <property type="protein sequence ID" value="QGW27766.1"/>
    <property type="molecule type" value="Genomic_DNA"/>
</dbReference>
<keyword evidence="5" id="KW-0378">Hydrolase</keyword>
<evidence type="ECO:0000256" key="4">
    <source>
        <dbReference type="ARBA" id="ARBA00022741"/>
    </source>
</evidence>
<keyword evidence="3" id="KW-0540">Nuclease</keyword>
<evidence type="ECO:0000256" key="2">
    <source>
        <dbReference type="ARBA" id="ARBA00022649"/>
    </source>
</evidence>
<dbReference type="AlphaFoldDB" id="A0A6I6G549"/>
<keyword evidence="7" id="KW-1185">Reference proteome</keyword>
<dbReference type="Proteomes" id="UP000426027">
    <property type="component" value="Chromosome"/>
</dbReference>
<dbReference type="InterPro" id="IPR051813">
    <property type="entry name" value="HepT_RNase_toxin"/>
</dbReference>
<dbReference type="PANTHER" id="PTHR34139:SF1">
    <property type="entry name" value="RNASE MJ1380-RELATED"/>
    <property type="match status" value="1"/>
</dbReference>
<accession>A0A6I6G549</accession>
<keyword evidence="4" id="KW-0547">Nucleotide-binding</keyword>
<name>A0A6I6G549_9BACT</name>
<dbReference type="InterPro" id="IPR008201">
    <property type="entry name" value="HepT-like"/>
</dbReference>
<dbReference type="KEGG" id="fls:GLV81_06380"/>
<dbReference type="Pfam" id="PF01934">
    <property type="entry name" value="HepT-like"/>
    <property type="match status" value="1"/>
</dbReference>
<evidence type="ECO:0000313" key="6">
    <source>
        <dbReference type="EMBL" id="QGW27766.1"/>
    </source>
</evidence>
<sequence>MLKVLTTSISAFSSTKKNSCCMAKRDLIVRLEDIRTRILAIESILQEAGEESSMLKSEVYKLALERSFEIIGEALYQIQKQHEFQPVSDMSRIISLRHLLAHDYFKINHSLLWALATEKIPVLKKEILDWIDRENLRLFGTIHPEID</sequence>
<proteinExistence type="predicted"/>
<protein>
    <submittedName>
        <fullName evidence="6">DUF86 domain-containing protein</fullName>
    </submittedName>
</protein>